<dbReference type="PANTHER" id="PTHR23011">
    <property type="entry name" value="CYCLIC NUCLEOTIDE-BINDING DOMAIN CONTAINING PROTEIN"/>
    <property type="match status" value="1"/>
</dbReference>
<organism evidence="2 3">
    <name type="scientific">Aldrovandia affinis</name>
    <dbReference type="NCBI Taxonomy" id="143900"/>
    <lineage>
        <taxon>Eukaryota</taxon>
        <taxon>Metazoa</taxon>
        <taxon>Chordata</taxon>
        <taxon>Craniata</taxon>
        <taxon>Vertebrata</taxon>
        <taxon>Euteleostomi</taxon>
        <taxon>Actinopterygii</taxon>
        <taxon>Neopterygii</taxon>
        <taxon>Teleostei</taxon>
        <taxon>Notacanthiformes</taxon>
        <taxon>Halosauridae</taxon>
        <taxon>Aldrovandia</taxon>
    </lineage>
</organism>
<dbReference type="InterPro" id="IPR018490">
    <property type="entry name" value="cNMP-bd_dom_sf"/>
</dbReference>
<dbReference type="SMART" id="SM00100">
    <property type="entry name" value="cNMP"/>
    <property type="match status" value="2"/>
</dbReference>
<dbReference type="Pfam" id="PF00027">
    <property type="entry name" value="cNMP_binding"/>
    <property type="match status" value="1"/>
</dbReference>
<dbReference type="SUPFAM" id="SSF51206">
    <property type="entry name" value="cAMP-binding domain-like"/>
    <property type="match status" value="2"/>
</dbReference>
<accession>A0AAD7W9P9</accession>
<dbReference type="Gene3D" id="2.60.120.10">
    <property type="entry name" value="Jelly Rolls"/>
    <property type="match status" value="2"/>
</dbReference>
<keyword evidence="3" id="KW-1185">Reference proteome</keyword>
<dbReference type="EMBL" id="JAINUG010000187">
    <property type="protein sequence ID" value="KAJ8389067.1"/>
    <property type="molecule type" value="Genomic_DNA"/>
</dbReference>
<dbReference type="Proteomes" id="UP001221898">
    <property type="component" value="Unassembled WGS sequence"/>
</dbReference>
<dbReference type="InterPro" id="IPR014710">
    <property type="entry name" value="RmlC-like_jellyroll"/>
</dbReference>
<dbReference type="CDD" id="cd00038">
    <property type="entry name" value="CAP_ED"/>
    <property type="match status" value="2"/>
</dbReference>
<proteinExistence type="predicted"/>
<reference evidence="2" key="1">
    <citation type="journal article" date="2023" name="Science">
        <title>Genome structures resolve the early diversification of teleost fishes.</title>
        <authorList>
            <person name="Parey E."/>
            <person name="Louis A."/>
            <person name="Montfort J."/>
            <person name="Bouchez O."/>
            <person name="Roques C."/>
            <person name="Iampietro C."/>
            <person name="Lluch J."/>
            <person name="Castinel A."/>
            <person name="Donnadieu C."/>
            <person name="Desvignes T."/>
            <person name="Floi Bucao C."/>
            <person name="Jouanno E."/>
            <person name="Wen M."/>
            <person name="Mejri S."/>
            <person name="Dirks R."/>
            <person name="Jansen H."/>
            <person name="Henkel C."/>
            <person name="Chen W.J."/>
            <person name="Zahm M."/>
            <person name="Cabau C."/>
            <person name="Klopp C."/>
            <person name="Thompson A.W."/>
            <person name="Robinson-Rechavi M."/>
            <person name="Braasch I."/>
            <person name="Lecointre G."/>
            <person name="Bobe J."/>
            <person name="Postlethwait J.H."/>
            <person name="Berthelot C."/>
            <person name="Roest Crollius H."/>
            <person name="Guiguen Y."/>
        </authorList>
    </citation>
    <scope>NUCLEOTIDE SEQUENCE</scope>
    <source>
        <strain evidence="2">NC1722</strain>
    </source>
</reference>
<dbReference type="InterPro" id="IPR000595">
    <property type="entry name" value="cNMP-bd_dom"/>
</dbReference>
<name>A0AAD7W9P9_9TELE</name>
<comment type="caution">
    <text evidence="2">The sequence shown here is derived from an EMBL/GenBank/DDBJ whole genome shotgun (WGS) entry which is preliminary data.</text>
</comment>
<dbReference type="PANTHER" id="PTHR23011:SF32">
    <property type="entry name" value="CYCLIC NUCLEOTIDE-BINDING DOMAIN-CONTAINING PROTEIN 1"/>
    <property type="match status" value="1"/>
</dbReference>
<feature type="domain" description="Cyclic nucleotide-binding" evidence="1">
    <location>
        <begin position="269"/>
        <end position="375"/>
    </location>
</feature>
<sequence>MPLQTNAIGLQCGGNRIITGIDYSRLEALCRTSGLADCSDSKSTEEAHKDFMSSYQKIFLLPKKASPHVPLQSNSRPTYVPWGVQHGGNNASWDMSRSHSHGRLTQDHLITHTLKALRKLPIERSQTEQQTIRRVLNVFPCLTSLLSRQELHQISTIAVLESWERGQTIFGRHGLYLVLRGTVKLHPQEVARTASKTAMIGVGGCFGSLEEQGAGEVTVGDVGEVTQCAVTQDNCEILRIPSTAYAKLRQEIEAQKSALRQSVIQTCPFYLHWPKLSIKKLSDLIQMRHLPANHALVRQGEVSPFVAYIRTGECNILQDVPGLVGKLHRKKGNRVRYVVVGTLGPRESFGEVSVLLDQPSPCSVVTATEVKMGVILPDALKGLDSVSRALMLQTARPSHGERSQEQMNRMYVAQERQKEWVHIKKRVLSDALFYNGIVQGSGKWSRGRRIQQDARSQPCPSSL</sequence>
<gene>
    <name evidence="2" type="ORF">AAFF_G00124640</name>
</gene>
<protein>
    <recommendedName>
        <fullName evidence="1">Cyclic nucleotide-binding domain-containing protein</fullName>
    </recommendedName>
</protein>
<dbReference type="PROSITE" id="PS50042">
    <property type="entry name" value="CNMP_BINDING_3"/>
    <property type="match status" value="1"/>
</dbReference>
<evidence type="ECO:0000259" key="1">
    <source>
        <dbReference type="PROSITE" id="PS50042"/>
    </source>
</evidence>
<evidence type="ECO:0000313" key="2">
    <source>
        <dbReference type="EMBL" id="KAJ8389067.1"/>
    </source>
</evidence>
<dbReference type="AlphaFoldDB" id="A0AAD7W9P9"/>
<evidence type="ECO:0000313" key="3">
    <source>
        <dbReference type="Proteomes" id="UP001221898"/>
    </source>
</evidence>